<dbReference type="InterPro" id="IPR050266">
    <property type="entry name" value="AB_hydrolase_sf"/>
</dbReference>
<keyword evidence="1 3" id="KW-0378">Hydrolase</keyword>
<dbReference type="InterPro" id="IPR000073">
    <property type="entry name" value="AB_hydrolase_1"/>
</dbReference>
<gene>
    <name evidence="3" type="ORF">GCM10009560_00670</name>
</gene>
<dbReference type="Proteomes" id="UP001501578">
    <property type="component" value="Unassembled WGS sequence"/>
</dbReference>
<comment type="caution">
    <text evidence="3">The sequence shown here is derived from an EMBL/GenBank/DDBJ whole genome shotgun (WGS) entry which is preliminary data.</text>
</comment>
<dbReference type="InterPro" id="IPR029058">
    <property type="entry name" value="AB_hydrolase_fold"/>
</dbReference>
<evidence type="ECO:0000313" key="3">
    <source>
        <dbReference type="EMBL" id="GAA0911467.1"/>
    </source>
</evidence>
<reference evidence="3 4" key="1">
    <citation type="journal article" date="2019" name="Int. J. Syst. Evol. Microbiol.">
        <title>The Global Catalogue of Microorganisms (GCM) 10K type strain sequencing project: providing services to taxonomists for standard genome sequencing and annotation.</title>
        <authorList>
            <consortium name="The Broad Institute Genomics Platform"/>
            <consortium name="The Broad Institute Genome Sequencing Center for Infectious Disease"/>
            <person name="Wu L."/>
            <person name="Ma J."/>
        </authorList>
    </citation>
    <scope>NUCLEOTIDE SEQUENCE [LARGE SCALE GENOMIC DNA]</scope>
    <source>
        <strain evidence="3 4">JCM 11136</strain>
    </source>
</reference>
<evidence type="ECO:0000259" key="2">
    <source>
        <dbReference type="Pfam" id="PF00561"/>
    </source>
</evidence>
<dbReference type="Pfam" id="PF00561">
    <property type="entry name" value="Abhydrolase_1"/>
    <property type="match status" value="1"/>
</dbReference>
<organism evidence="3 4">
    <name type="scientific">Nonomuraea longicatena</name>
    <dbReference type="NCBI Taxonomy" id="83682"/>
    <lineage>
        <taxon>Bacteria</taxon>
        <taxon>Bacillati</taxon>
        <taxon>Actinomycetota</taxon>
        <taxon>Actinomycetes</taxon>
        <taxon>Streptosporangiales</taxon>
        <taxon>Streptosporangiaceae</taxon>
        <taxon>Nonomuraea</taxon>
    </lineage>
</organism>
<protein>
    <submittedName>
        <fullName evidence="3">Alpha/beta hydrolase</fullName>
    </submittedName>
</protein>
<dbReference type="SUPFAM" id="SSF53474">
    <property type="entry name" value="alpha/beta-Hydrolases"/>
    <property type="match status" value="1"/>
</dbReference>
<accession>A0ABN1NM58</accession>
<dbReference type="PANTHER" id="PTHR43798:SF31">
    <property type="entry name" value="AB HYDROLASE SUPERFAMILY PROTEIN YCLE"/>
    <property type="match status" value="1"/>
</dbReference>
<evidence type="ECO:0000256" key="1">
    <source>
        <dbReference type="ARBA" id="ARBA00022801"/>
    </source>
</evidence>
<keyword evidence="4" id="KW-1185">Reference proteome</keyword>
<sequence>MRFSAPDGTELAYYPPSGGGEPVVCLPGGPMQASGYLGDLAGLPGMLRLDLRGTGGSAVPEDPASYGCARQVADVEALRLHLGLADLTLLGHSAGANLAVMYAARHPGRVRRLVLVAPSLFALGVPVTAEMRLATGRKRAEEPWYGPAMAALEAATSGRGTPADFEALAPFAHRYWDEAARAWEAAWGRNEEAARLFGNGFEPERTREQVAKLAAPVLVVAGGLDLNSPVQAVTELTGLFPHAELKVLAEAAHFPWRDDPEGFAAALGRR</sequence>
<dbReference type="GO" id="GO:0016787">
    <property type="term" value="F:hydrolase activity"/>
    <property type="evidence" value="ECO:0007669"/>
    <property type="project" value="UniProtKB-KW"/>
</dbReference>
<feature type="domain" description="AB hydrolase-1" evidence="2">
    <location>
        <begin position="46"/>
        <end position="255"/>
    </location>
</feature>
<proteinExistence type="predicted"/>
<dbReference type="EMBL" id="BAAAHQ010000001">
    <property type="protein sequence ID" value="GAA0911467.1"/>
    <property type="molecule type" value="Genomic_DNA"/>
</dbReference>
<name>A0ABN1NM58_9ACTN</name>
<dbReference type="PRINTS" id="PR00111">
    <property type="entry name" value="ABHYDROLASE"/>
</dbReference>
<dbReference type="PANTHER" id="PTHR43798">
    <property type="entry name" value="MONOACYLGLYCEROL LIPASE"/>
    <property type="match status" value="1"/>
</dbReference>
<evidence type="ECO:0000313" key="4">
    <source>
        <dbReference type="Proteomes" id="UP001501578"/>
    </source>
</evidence>
<dbReference type="Gene3D" id="3.40.50.1820">
    <property type="entry name" value="alpha/beta hydrolase"/>
    <property type="match status" value="1"/>
</dbReference>